<evidence type="ECO:0000313" key="2">
    <source>
        <dbReference type="Proteomes" id="UP000031246"/>
    </source>
</evidence>
<dbReference type="Gene3D" id="3.30.420.260">
    <property type="match status" value="1"/>
</dbReference>
<evidence type="ECO:0000313" key="1">
    <source>
        <dbReference type="EMBL" id="KIA92435.1"/>
    </source>
</evidence>
<dbReference type="Pfam" id="PF12864">
    <property type="entry name" value="DUF3822"/>
    <property type="match status" value="1"/>
</dbReference>
<name>A0A0C1DEP8_9SPHI</name>
<protein>
    <recommendedName>
        <fullName evidence="3">DUF3822 domain-containing protein</fullName>
    </recommendedName>
</protein>
<dbReference type="RefSeq" id="WP_039478610.1">
    <property type="nucleotide sequence ID" value="NZ_JSYN01000020.1"/>
</dbReference>
<sequence length="268" mass="30638">MSNNSLLLVDPNFKADASVNCHLLLKITNDSFSYAVVNKDTDEIKLIFDKQGCDDVQEDLKTAFETDQYLSLSYAEIKAAVHTANFIFIPDEWFDAENLAVYSNYLGTDAKIYTKRNPALGFNTVFCLNDEVKTHLPENANLFPQSEPLVALFNHLADESLLIDFTAISFNVLYTKNKKVVFQNHYQSENAEEFNYFLLLIIEQLGLNDSIPVYIQGIINEDDEHYNCLLKYFNQLYFFLPAGKQNSELLADMPKHYFSGLLALDLCE</sequence>
<dbReference type="CDD" id="cd24013">
    <property type="entry name" value="ASKHA_ATPase_BT3980-like"/>
    <property type="match status" value="1"/>
</dbReference>
<reference evidence="1 2" key="1">
    <citation type="submission" date="2014-10" db="EMBL/GenBank/DDBJ databases">
        <title>Pedobacter Kyungheensis.</title>
        <authorList>
            <person name="Anderson B.M."/>
            <person name="Newman J.D."/>
        </authorList>
    </citation>
    <scope>NUCLEOTIDE SEQUENCE [LARGE SCALE GENOMIC DNA]</scope>
    <source>
        <strain evidence="1 2">KACC 16221</strain>
    </source>
</reference>
<dbReference type="AlphaFoldDB" id="A0A0C1DEP8"/>
<dbReference type="Gene3D" id="3.30.420.250">
    <property type="match status" value="1"/>
</dbReference>
<keyword evidence="2" id="KW-1185">Reference proteome</keyword>
<organism evidence="1 2">
    <name type="scientific">Pedobacter kyungheensis</name>
    <dbReference type="NCBI Taxonomy" id="1069985"/>
    <lineage>
        <taxon>Bacteria</taxon>
        <taxon>Pseudomonadati</taxon>
        <taxon>Bacteroidota</taxon>
        <taxon>Sphingobacteriia</taxon>
        <taxon>Sphingobacteriales</taxon>
        <taxon>Sphingobacteriaceae</taxon>
        <taxon>Pedobacter</taxon>
    </lineage>
</organism>
<dbReference type="InterPro" id="IPR024213">
    <property type="entry name" value="DUF3822"/>
</dbReference>
<dbReference type="EMBL" id="JSYN01000020">
    <property type="protein sequence ID" value="KIA92435.1"/>
    <property type="molecule type" value="Genomic_DNA"/>
</dbReference>
<evidence type="ECO:0008006" key="3">
    <source>
        <dbReference type="Google" id="ProtNLM"/>
    </source>
</evidence>
<comment type="caution">
    <text evidence="1">The sequence shown here is derived from an EMBL/GenBank/DDBJ whole genome shotgun (WGS) entry which is preliminary data.</text>
</comment>
<dbReference type="OrthoDB" id="765136at2"/>
<proteinExistence type="predicted"/>
<dbReference type="Proteomes" id="UP000031246">
    <property type="component" value="Unassembled WGS sequence"/>
</dbReference>
<gene>
    <name evidence="1" type="ORF">OC25_17375</name>
</gene>
<accession>A0A0C1DEP8</accession>